<accession>A0A2G5PCR1</accession>
<dbReference type="PANTHER" id="PTHR36836:SF1">
    <property type="entry name" value="COLANIC ACID BIOSYNTHESIS PROTEIN WCAK"/>
    <property type="match status" value="1"/>
</dbReference>
<dbReference type="EMBL" id="PDCN02000006">
    <property type="protein sequence ID" value="PIB76102.1"/>
    <property type="molecule type" value="Genomic_DNA"/>
</dbReference>
<dbReference type="OrthoDB" id="8444043at2"/>
<proteinExistence type="predicted"/>
<dbReference type="Proteomes" id="UP000230551">
    <property type="component" value="Unassembled WGS sequence"/>
</dbReference>
<keyword evidence="2" id="KW-0808">Transferase</keyword>
<keyword evidence="3" id="KW-1185">Reference proteome</keyword>
<reference evidence="2 3" key="1">
    <citation type="journal article" date="2017" name="Infect. Genet. Evol.">
        <title>The new phylogeny of the genus Mycobacterium: The old and the news.</title>
        <authorList>
            <person name="Tortoli E."/>
            <person name="Fedrizzi T."/>
            <person name="Meehan C.J."/>
            <person name="Trovato A."/>
            <person name="Grottola A."/>
            <person name="Giacobazzi E."/>
            <person name="Serpini G.F."/>
            <person name="Tagliazucchi S."/>
            <person name="Fabio A."/>
            <person name="Bettua C."/>
            <person name="Bertorelli R."/>
            <person name="Frascaro F."/>
            <person name="De Sanctis V."/>
            <person name="Pecorari M."/>
            <person name="Jousson O."/>
            <person name="Segata N."/>
            <person name="Cirillo D.M."/>
        </authorList>
    </citation>
    <scope>NUCLEOTIDE SEQUENCE [LARGE SCALE GENOMIC DNA]</scope>
    <source>
        <strain evidence="2 3">CIP1034565</strain>
    </source>
</reference>
<dbReference type="STRING" id="85968.GCA_900073015_00114"/>
<dbReference type="PANTHER" id="PTHR36836">
    <property type="entry name" value="COLANIC ACID BIOSYNTHESIS PROTEIN WCAK"/>
    <property type="match status" value="1"/>
</dbReference>
<dbReference type="RefSeq" id="WP_090584790.1">
    <property type="nucleotide sequence ID" value="NZ_CP104302.1"/>
</dbReference>
<dbReference type="Pfam" id="PF04230">
    <property type="entry name" value="PS_pyruv_trans"/>
    <property type="match status" value="1"/>
</dbReference>
<organism evidence="2 3">
    <name type="scientific">Mycolicibacterium brumae</name>
    <dbReference type="NCBI Taxonomy" id="85968"/>
    <lineage>
        <taxon>Bacteria</taxon>
        <taxon>Bacillati</taxon>
        <taxon>Actinomycetota</taxon>
        <taxon>Actinomycetes</taxon>
        <taxon>Mycobacteriales</taxon>
        <taxon>Mycobacteriaceae</taxon>
        <taxon>Mycolicibacterium</taxon>
    </lineage>
</organism>
<dbReference type="GO" id="GO:0016740">
    <property type="term" value="F:transferase activity"/>
    <property type="evidence" value="ECO:0007669"/>
    <property type="project" value="UniProtKB-KW"/>
</dbReference>
<sequence length="409" mass="44256">MTAVSSAAESGLIYLVAPSGNPNYGDEFIIRAWLRYLAKVAPAAEVVVDCHTPGQASVLLTRWHPNVRFVDTMWRICFETAQLPAAEAAAVAADVLANPGRLPRIASGVDLLARADTVHLVGGGYVNVVWSHHVALLATAAAAARQFDARAVATGQGLLPIGDDEWSALLRELIDDFAVFDVRDEPSYEVIGPADPRHRFTGDDAWLDAEEPANYNAESRAADRDLVFCLQSDLMEDFADGEGVDRLARVVDDVVERWGVPDSQIAFLECIPGADRRVFDRVAGRLPAAVFVPFTELWNRGLPARPGQTWVSTRFHPHLLAAAAGANGIALSGRSDYYPVKHRSLTEAGSRWQVTDSVHVPDDPPTDGGFPAEDTAALVAGKTALANELYPPPSAWRRVARALRTRAGR</sequence>
<name>A0A2G5PCR1_9MYCO</name>
<dbReference type="AlphaFoldDB" id="A0A2G5PCR1"/>
<evidence type="ECO:0000313" key="3">
    <source>
        <dbReference type="Proteomes" id="UP000230551"/>
    </source>
</evidence>
<dbReference type="InterPro" id="IPR007345">
    <property type="entry name" value="Polysacch_pyruvyl_Trfase"/>
</dbReference>
<gene>
    <name evidence="2" type="ORF">CQY22_006860</name>
</gene>
<evidence type="ECO:0000313" key="2">
    <source>
        <dbReference type="EMBL" id="PIB76102.1"/>
    </source>
</evidence>
<comment type="caution">
    <text evidence="2">The sequence shown here is derived from an EMBL/GenBank/DDBJ whole genome shotgun (WGS) entry which is preliminary data.</text>
</comment>
<protein>
    <submittedName>
        <fullName evidence="2">Polysaccharide pyruvyl transferase family protein</fullName>
    </submittedName>
</protein>
<feature type="domain" description="Polysaccharide pyruvyl transferase" evidence="1">
    <location>
        <begin position="23"/>
        <end position="223"/>
    </location>
</feature>
<evidence type="ECO:0000259" key="1">
    <source>
        <dbReference type="Pfam" id="PF04230"/>
    </source>
</evidence>